<proteinExistence type="inferred from homology"/>
<reference evidence="4" key="2">
    <citation type="submission" date="2025-09" db="UniProtKB">
        <authorList>
            <consortium name="Ensembl"/>
        </authorList>
    </citation>
    <scope>IDENTIFICATION</scope>
</reference>
<evidence type="ECO:0000313" key="4">
    <source>
        <dbReference type="Ensembl" id="ENSMMSP00000023832.1"/>
    </source>
</evidence>
<dbReference type="GO" id="GO:0042157">
    <property type="term" value="P:lipoprotein metabolic process"/>
    <property type="evidence" value="ECO:0007669"/>
    <property type="project" value="InterPro"/>
</dbReference>
<dbReference type="GO" id="GO:0008289">
    <property type="term" value="F:lipid binding"/>
    <property type="evidence" value="ECO:0007669"/>
    <property type="project" value="InterPro"/>
</dbReference>
<dbReference type="AlphaFoldDB" id="A0A8C6E2S5"/>
<organism evidence="4 5">
    <name type="scientific">Moschus moschiferus</name>
    <name type="common">Siberian musk deer</name>
    <name type="synonym">Moschus sibiricus</name>
    <dbReference type="NCBI Taxonomy" id="68415"/>
    <lineage>
        <taxon>Eukaryota</taxon>
        <taxon>Metazoa</taxon>
        <taxon>Chordata</taxon>
        <taxon>Craniata</taxon>
        <taxon>Vertebrata</taxon>
        <taxon>Euteleostomi</taxon>
        <taxon>Mammalia</taxon>
        <taxon>Eutheria</taxon>
        <taxon>Laurasiatheria</taxon>
        <taxon>Artiodactyla</taxon>
        <taxon>Ruminantia</taxon>
        <taxon>Pecora</taxon>
        <taxon>Moschidae</taxon>
        <taxon>Moschus</taxon>
    </lineage>
</organism>
<feature type="region of interest" description="Disordered" evidence="3">
    <location>
        <begin position="361"/>
        <end position="386"/>
    </location>
</feature>
<dbReference type="PANTHER" id="PTHR14096:SF27">
    <property type="entry name" value="APOLIPOPROTEIN L2"/>
    <property type="match status" value="1"/>
</dbReference>
<dbReference type="Pfam" id="PF05461">
    <property type="entry name" value="ApoL"/>
    <property type="match status" value="1"/>
</dbReference>
<dbReference type="GO" id="GO:0016020">
    <property type="term" value="C:membrane"/>
    <property type="evidence" value="ECO:0007669"/>
    <property type="project" value="TreeGrafter"/>
</dbReference>
<evidence type="ECO:0000256" key="2">
    <source>
        <dbReference type="SAM" id="Coils"/>
    </source>
</evidence>
<evidence type="ECO:0000256" key="3">
    <source>
        <dbReference type="SAM" id="MobiDB-lite"/>
    </source>
</evidence>
<dbReference type="GeneTree" id="ENSGT01030000234599"/>
<dbReference type="PANTHER" id="PTHR14096">
    <property type="entry name" value="APOLIPOPROTEIN L"/>
    <property type="match status" value="1"/>
</dbReference>
<name>A0A8C6E2S5_MOSMO</name>
<evidence type="ECO:0000256" key="1">
    <source>
        <dbReference type="ARBA" id="ARBA00010090"/>
    </source>
</evidence>
<evidence type="ECO:0008006" key="6">
    <source>
        <dbReference type="Google" id="ProtNLM"/>
    </source>
</evidence>
<dbReference type="GO" id="GO:0005576">
    <property type="term" value="C:extracellular region"/>
    <property type="evidence" value="ECO:0007669"/>
    <property type="project" value="InterPro"/>
</dbReference>
<dbReference type="Proteomes" id="UP000694544">
    <property type="component" value="Unplaced"/>
</dbReference>
<dbReference type="Ensembl" id="ENSMMST00000026362.1">
    <property type="protein sequence ID" value="ENSMMSP00000023832.1"/>
    <property type="gene ID" value="ENSMMSG00000017929.1"/>
</dbReference>
<reference evidence="4" key="1">
    <citation type="submission" date="2025-08" db="UniProtKB">
        <authorList>
            <consortium name="Ensembl"/>
        </authorList>
    </citation>
    <scope>IDENTIFICATION</scope>
</reference>
<evidence type="ECO:0000313" key="5">
    <source>
        <dbReference type="Proteomes" id="UP000694544"/>
    </source>
</evidence>
<accession>A0A8C6E2S5</accession>
<feature type="compositionally biased region" description="Basic and acidic residues" evidence="3">
    <location>
        <begin position="367"/>
        <end position="380"/>
    </location>
</feature>
<protein>
    <recommendedName>
        <fullName evidence="6">Apolipoprotein L3</fullName>
    </recommendedName>
</protein>
<keyword evidence="5" id="KW-1185">Reference proteome</keyword>
<dbReference type="InterPro" id="IPR008405">
    <property type="entry name" value="ApoL"/>
</dbReference>
<sequence length="386" mass="43015">MRLAQGGAWWAGCLFNLSNPDVRTFTFPFASPGMSGPRGCVWFIAQLVAASAELRTTGSCSHSPSFLSKVDNFFFEDVTEYVQENVRWEHLQFLLTEDKAWENFVTEADLSREEEYALREYLIKLQTVLAREDQDSLQKCQQEKERFLKEFPRVKQELEENIKKLRELADSVDKVHRDCTISNVVASSTGVVSGALGILGLVLAPFTAGLTAAAVTGLSTMVVESVNTSSAETQASRLDTAEIKSYKGHLYKVKDFWRHIRAIRVARGNPQLVATAQRYITNGQVSVQSAQQVRRHFRGTALAATRTARLGSGVVSGLFMALDVYSLVKDAQYLQEGAKTASAENMRQKLTWVYECLQKGPTGPPLEQRRDQGHGQDQGEKPLILD</sequence>
<feature type="coiled-coil region" evidence="2">
    <location>
        <begin position="130"/>
        <end position="175"/>
    </location>
</feature>
<keyword evidence="2" id="KW-0175">Coiled coil</keyword>
<dbReference type="GO" id="GO:0006869">
    <property type="term" value="P:lipid transport"/>
    <property type="evidence" value="ECO:0007669"/>
    <property type="project" value="InterPro"/>
</dbReference>
<comment type="similarity">
    <text evidence="1">Belongs to the apolipoprotein L family.</text>
</comment>